<proteinExistence type="predicted"/>
<dbReference type="PANTHER" id="PTHR34709:SF61">
    <property type="entry name" value="OS07G0229100 PROTEIN"/>
    <property type="match status" value="1"/>
</dbReference>
<dbReference type="InterPro" id="IPR055312">
    <property type="entry name" value="FBL15-like"/>
</dbReference>
<comment type="caution">
    <text evidence="2">The sequence shown here is derived from an EMBL/GenBank/DDBJ whole genome shotgun (WGS) entry which is preliminary data.</text>
</comment>
<evidence type="ECO:0000313" key="3">
    <source>
        <dbReference type="Proteomes" id="UP000324897"/>
    </source>
</evidence>
<accession>A0A5J9WS58</accession>
<protein>
    <recommendedName>
        <fullName evidence="1">F-box domain-containing protein</fullName>
    </recommendedName>
</protein>
<evidence type="ECO:0000259" key="1">
    <source>
        <dbReference type="Pfam" id="PF00646"/>
    </source>
</evidence>
<dbReference type="Gramene" id="TVU51069">
    <property type="protein sequence ID" value="TVU51069"/>
    <property type="gene ID" value="EJB05_02474"/>
</dbReference>
<dbReference type="Proteomes" id="UP000324897">
    <property type="component" value="Chromosome 6"/>
</dbReference>
<dbReference type="EMBL" id="RWGY01000002">
    <property type="protein sequence ID" value="TVU51069.1"/>
    <property type="molecule type" value="Genomic_DNA"/>
</dbReference>
<feature type="non-terminal residue" evidence="2">
    <location>
        <position position="1"/>
    </location>
</feature>
<gene>
    <name evidence="2" type="ORF">EJB05_02474</name>
</gene>
<dbReference type="InterPro" id="IPR001810">
    <property type="entry name" value="F-box_dom"/>
</dbReference>
<organism evidence="2 3">
    <name type="scientific">Eragrostis curvula</name>
    <name type="common">weeping love grass</name>
    <dbReference type="NCBI Taxonomy" id="38414"/>
    <lineage>
        <taxon>Eukaryota</taxon>
        <taxon>Viridiplantae</taxon>
        <taxon>Streptophyta</taxon>
        <taxon>Embryophyta</taxon>
        <taxon>Tracheophyta</taxon>
        <taxon>Spermatophyta</taxon>
        <taxon>Magnoliopsida</taxon>
        <taxon>Liliopsida</taxon>
        <taxon>Poales</taxon>
        <taxon>Poaceae</taxon>
        <taxon>PACMAD clade</taxon>
        <taxon>Chloridoideae</taxon>
        <taxon>Eragrostideae</taxon>
        <taxon>Eragrostidinae</taxon>
        <taxon>Eragrostis</taxon>
    </lineage>
</organism>
<dbReference type="OrthoDB" id="693760at2759"/>
<dbReference type="AlphaFoldDB" id="A0A5J9WS58"/>
<reference evidence="2 3" key="1">
    <citation type="journal article" date="2019" name="Sci. Rep.">
        <title>A high-quality genome of Eragrostis curvula grass provides insights into Poaceae evolution and supports new strategies to enhance forage quality.</title>
        <authorList>
            <person name="Carballo J."/>
            <person name="Santos B.A.C.M."/>
            <person name="Zappacosta D."/>
            <person name="Garbus I."/>
            <person name="Selva J.P."/>
            <person name="Gallo C.A."/>
            <person name="Diaz A."/>
            <person name="Albertini E."/>
            <person name="Caccamo M."/>
            <person name="Echenique V."/>
        </authorList>
    </citation>
    <scope>NUCLEOTIDE SEQUENCE [LARGE SCALE GENOMIC DNA]</scope>
    <source>
        <strain evidence="3">cv. Victoria</strain>
        <tissue evidence="2">Leaf</tissue>
    </source>
</reference>
<keyword evidence="3" id="KW-1185">Reference proteome</keyword>
<dbReference type="Pfam" id="PF00646">
    <property type="entry name" value="F-box"/>
    <property type="match status" value="1"/>
</dbReference>
<sequence>MEPSGGCGGEDRLSALPDDILVLILRRIETLAAVQTSILSRRWSRVWALLQELHFHFAPRPDRIPDALDAHGGALRVLSVESENASPESVAAWLPVAARRLSGDLDFRNMASGTQEDQWRAQRGAIELPCFESATVVKLDLGFLGLSLRPAGVFARLTELYLRNVHFHVPCELGDAVSSPRCPCLQKLVVSDTWGLTKLEVNSESLLYMDLTSLGGFRRLFIVAPALRYLGVAGCFCHCDDPSAACISAPRVDWLEWMDLYDPSSVHLGEMEHVDWLETYQFSVYGLPSSTRNHSSVWLLQLFEAVEILVLTLVYEKVLDNYQYLMDCITMLPGTTILHLKVIANGHAFGASLFHILRMCSGIGQLDLDLWPHSTEEQTACPSGCICRQQALWKTEELQLNYLQEVEMTELVVNEHEVTFMKQLFNWATVLKMLRVTFHSSVTESKAKEFCQMLRIFSRPETCKEFYIRKGTDKVLYLPEE</sequence>
<dbReference type="InterPro" id="IPR036047">
    <property type="entry name" value="F-box-like_dom_sf"/>
</dbReference>
<dbReference type="SUPFAM" id="SSF81383">
    <property type="entry name" value="F-box domain"/>
    <property type="match status" value="1"/>
</dbReference>
<evidence type="ECO:0000313" key="2">
    <source>
        <dbReference type="EMBL" id="TVU51069.1"/>
    </source>
</evidence>
<dbReference type="PANTHER" id="PTHR34709">
    <property type="entry name" value="OS10G0396666 PROTEIN"/>
    <property type="match status" value="1"/>
</dbReference>
<name>A0A5J9WS58_9POAL</name>
<dbReference type="SUPFAM" id="SSF52047">
    <property type="entry name" value="RNI-like"/>
    <property type="match status" value="1"/>
</dbReference>
<feature type="domain" description="F-box" evidence="1">
    <location>
        <begin position="13"/>
        <end position="48"/>
    </location>
</feature>